<evidence type="ECO:0000256" key="3">
    <source>
        <dbReference type="ARBA" id="ARBA00005119"/>
    </source>
</evidence>
<feature type="transmembrane region" description="Helical" evidence="19">
    <location>
        <begin position="135"/>
        <end position="155"/>
    </location>
</feature>
<evidence type="ECO:0000256" key="7">
    <source>
        <dbReference type="ARBA" id="ARBA00019373"/>
    </source>
</evidence>
<evidence type="ECO:0000256" key="9">
    <source>
        <dbReference type="ARBA" id="ARBA00022516"/>
    </source>
</evidence>
<keyword evidence="10 18" id="KW-0808">Transferase</keyword>
<dbReference type="RefSeq" id="WP_343753351.1">
    <property type="nucleotide sequence ID" value="NZ_BAAADM010000054.1"/>
</dbReference>
<keyword evidence="16" id="KW-0594">Phospholipid biosynthesis</keyword>
<accession>A0ABN0ZEJ6</accession>
<comment type="similarity">
    <text evidence="5 18">Belongs to the CDS family.</text>
</comment>
<comment type="catalytic activity">
    <reaction evidence="1 18">
        <text>a 1,2-diacyl-sn-glycero-3-phosphate + CTP + H(+) = a CDP-1,2-diacyl-sn-glycerol + diphosphate</text>
        <dbReference type="Rhea" id="RHEA:16229"/>
        <dbReference type="ChEBI" id="CHEBI:15378"/>
        <dbReference type="ChEBI" id="CHEBI:33019"/>
        <dbReference type="ChEBI" id="CHEBI:37563"/>
        <dbReference type="ChEBI" id="CHEBI:58332"/>
        <dbReference type="ChEBI" id="CHEBI:58608"/>
        <dbReference type="EC" id="2.7.7.41"/>
    </reaction>
</comment>
<evidence type="ECO:0000256" key="15">
    <source>
        <dbReference type="ARBA" id="ARBA00023136"/>
    </source>
</evidence>
<evidence type="ECO:0000256" key="1">
    <source>
        <dbReference type="ARBA" id="ARBA00001698"/>
    </source>
</evidence>
<evidence type="ECO:0000256" key="11">
    <source>
        <dbReference type="ARBA" id="ARBA00022692"/>
    </source>
</evidence>
<comment type="pathway">
    <text evidence="3 18">Phospholipid metabolism; CDP-diacylglycerol biosynthesis; CDP-diacylglycerol from sn-glycerol 3-phosphate: step 3/3.</text>
</comment>
<keyword evidence="17" id="KW-1208">Phospholipid metabolism</keyword>
<feature type="transmembrane region" description="Helical" evidence="19">
    <location>
        <begin position="6"/>
        <end position="35"/>
    </location>
</feature>
<keyword evidence="8" id="KW-1003">Cell membrane</keyword>
<dbReference type="EMBL" id="BAAADM010000054">
    <property type="protein sequence ID" value="GAA0445199.1"/>
    <property type="molecule type" value="Genomic_DNA"/>
</dbReference>
<evidence type="ECO:0000256" key="14">
    <source>
        <dbReference type="ARBA" id="ARBA00023098"/>
    </source>
</evidence>
<evidence type="ECO:0000256" key="13">
    <source>
        <dbReference type="ARBA" id="ARBA00022989"/>
    </source>
</evidence>
<feature type="transmembrane region" description="Helical" evidence="19">
    <location>
        <begin position="201"/>
        <end position="221"/>
    </location>
</feature>
<keyword evidence="9" id="KW-0444">Lipid biosynthesis</keyword>
<protein>
    <recommendedName>
        <fullName evidence="7 18">Phosphatidate cytidylyltransferase</fullName>
        <ecNumber evidence="6 18">2.7.7.41</ecNumber>
    </recommendedName>
</protein>
<dbReference type="Pfam" id="PF01148">
    <property type="entry name" value="CTP_transf_1"/>
    <property type="match status" value="1"/>
</dbReference>
<name>A0ABN0ZEJ6_9BACI</name>
<reference evidence="20 21" key="1">
    <citation type="journal article" date="2019" name="Int. J. Syst. Evol. Microbiol.">
        <title>The Global Catalogue of Microorganisms (GCM) 10K type strain sequencing project: providing services to taxonomists for standard genome sequencing and annotation.</title>
        <authorList>
            <consortium name="The Broad Institute Genomics Platform"/>
            <consortium name="The Broad Institute Genome Sequencing Center for Infectious Disease"/>
            <person name="Wu L."/>
            <person name="Ma J."/>
        </authorList>
    </citation>
    <scope>NUCLEOTIDE SEQUENCE [LARGE SCALE GENOMIC DNA]</scope>
    <source>
        <strain evidence="20 21">JCM 12149</strain>
    </source>
</reference>
<feature type="transmembrane region" description="Helical" evidence="19">
    <location>
        <begin position="176"/>
        <end position="195"/>
    </location>
</feature>
<dbReference type="EC" id="2.7.7.41" evidence="6 18"/>
<feature type="transmembrane region" description="Helical" evidence="19">
    <location>
        <begin position="71"/>
        <end position="93"/>
    </location>
</feature>
<dbReference type="PANTHER" id="PTHR46382:SF1">
    <property type="entry name" value="PHOSPHATIDATE CYTIDYLYLTRANSFERASE"/>
    <property type="match status" value="1"/>
</dbReference>
<sequence>MRQRILTAILAFIIFVPFMAVGGTLFRLLVYVLATTALIELIRMRKIGTYYTPVVLAIILLWLVLIPDLAAVWPVIGKMELIMIFVLFLLAYTVLAKNKFAFDDAGFIILSLIYVGMGFFYSIETRDAGSNIQGLANLLYVLLVIWATDTGAYFFGRAFGKHKLWPEISPNKTVEGALGGIMLACVIGIFFHIVYPFEYDMIVIVIVTISASVFGQIGDLVESAFKRFYGVKDSGNVLPGHGGILDRLDSLIFVLPFLHFIQFFD</sequence>
<keyword evidence="15 19" id="KW-0472">Membrane</keyword>
<evidence type="ECO:0000256" key="12">
    <source>
        <dbReference type="ARBA" id="ARBA00022695"/>
    </source>
</evidence>
<organism evidence="20 21">
    <name type="scientific">Lentibacillus halophilus</name>
    <dbReference type="NCBI Taxonomy" id="295065"/>
    <lineage>
        <taxon>Bacteria</taxon>
        <taxon>Bacillati</taxon>
        <taxon>Bacillota</taxon>
        <taxon>Bacilli</taxon>
        <taxon>Bacillales</taxon>
        <taxon>Bacillaceae</taxon>
        <taxon>Lentibacillus</taxon>
    </lineage>
</organism>
<dbReference type="PANTHER" id="PTHR46382">
    <property type="entry name" value="PHOSPHATIDATE CYTIDYLYLTRANSFERASE"/>
    <property type="match status" value="1"/>
</dbReference>
<keyword evidence="11 18" id="KW-0812">Transmembrane</keyword>
<evidence type="ECO:0000256" key="16">
    <source>
        <dbReference type="ARBA" id="ARBA00023209"/>
    </source>
</evidence>
<dbReference type="GO" id="GO:0016779">
    <property type="term" value="F:nucleotidyltransferase activity"/>
    <property type="evidence" value="ECO:0007669"/>
    <property type="project" value="UniProtKB-KW"/>
</dbReference>
<evidence type="ECO:0000313" key="20">
    <source>
        <dbReference type="EMBL" id="GAA0445199.1"/>
    </source>
</evidence>
<evidence type="ECO:0000256" key="10">
    <source>
        <dbReference type="ARBA" id="ARBA00022679"/>
    </source>
</evidence>
<comment type="subcellular location">
    <subcellularLocation>
        <location evidence="2">Cell membrane</location>
        <topology evidence="2">Multi-pass membrane protein</topology>
    </subcellularLocation>
</comment>
<evidence type="ECO:0000256" key="19">
    <source>
        <dbReference type="SAM" id="Phobius"/>
    </source>
</evidence>
<dbReference type="PROSITE" id="PS01315">
    <property type="entry name" value="CDS"/>
    <property type="match status" value="1"/>
</dbReference>
<evidence type="ECO:0000256" key="17">
    <source>
        <dbReference type="ARBA" id="ARBA00023264"/>
    </source>
</evidence>
<keyword evidence="13 19" id="KW-1133">Transmembrane helix</keyword>
<feature type="transmembrane region" description="Helical" evidence="19">
    <location>
        <begin position="47"/>
        <end position="65"/>
    </location>
</feature>
<keyword evidence="21" id="KW-1185">Reference proteome</keyword>
<dbReference type="Proteomes" id="UP001501459">
    <property type="component" value="Unassembled WGS sequence"/>
</dbReference>
<keyword evidence="12 18" id="KW-0548">Nucleotidyltransferase</keyword>
<gene>
    <name evidence="20" type="primary">cdsA</name>
    <name evidence="20" type="ORF">GCM10008983_23400</name>
</gene>
<evidence type="ECO:0000313" key="21">
    <source>
        <dbReference type="Proteomes" id="UP001501459"/>
    </source>
</evidence>
<comment type="caution">
    <text evidence="20">The sequence shown here is derived from an EMBL/GenBank/DDBJ whole genome shotgun (WGS) entry which is preliminary data.</text>
</comment>
<proteinExistence type="inferred from homology"/>
<evidence type="ECO:0000256" key="6">
    <source>
        <dbReference type="ARBA" id="ARBA00012487"/>
    </source>
</evidence>
<evidence type="ECO:0000256" key="8">
    <source>
        <dbReference type="ARBA" id="ARBA00022475"/>
    </source>
</evidence>
<dbReference type="InterPro" id="IPR000374">
    <property type="entry name" value="PC_trans"/>
</dbReference>
<feature type="transmembrane region" description="Helical" evidence="19">
    <location>
        <begin position="105"/>
        <end position="123"/>
    </location>
</feature>
<comment type="pathway">
    <text evidence="4">Lipid metabolism.</text>
</comment>
<keyword evidence="14" id="KW-0443">Lipid metabolism</keyword>
<evidence type="ECO:0000256" key="5">
    <source>
        <dbReference type="ARBA" id="ARBA00010185"/>
    </source>
</evidence>
<evidence type="ECO:0000256" key="18">
    <source>
        <dbReference type="RuleBase" id="RU003938"/>
    </source>
</evidence>
<evidence type="ECO:0000256" key="2">
    <source>
        <dbReference type="ARBA" id="ARBA00004651"/>
    </source>
</evidence>
<evidence type="ECO:0000256" key="4">
    <source>
        <dbReference type="ARBA" id="ARBA00005189"/>
    </source>
</evidence>